<reference evidence="6" key="1">
    <citation type="journal article" date="2019" name="Int. J. Syst. Evol. Microbiol.">
        <title>The Global Catalogue of Microorganisms (GCM) 10K type strain sequencing project: providing services to taxonomists for standard genome sequencing and annotation.</title>
        <authorList>
            <consortium name="The Broad Institute Genomics Platform"/>
            <consortium name="The Broad Institute Genome Sequencing Center for Infectious Disease"/>
            <person name="Wu L."/>
            <person name="Ma J."/>
        </authorList>
    </citation>
    <scope>NUCLEOTIDE SEQUENCE [LARGE SCALE GENOMIC DNA]</scope>
    <source>
        <strain evidence="6">CGMCC 4.7676</strain>
    </source>
</reference>
<keyword evidence="3" id="KW-0732">Signal</keyword>
<keyword evidence="2" id="KW-1015">Disulfide bond</keyword>
<dbReference type="InterPro" id="IPR009003">
    <property type="entry name" value="Peptidase_S1_PA"/>
</dbReference>
<dbReference type="InterPro" id="IPR001254">
    <property type="entry name" value="Trypsin_dom"/>
</dbReference>
<dbReference type="RefSeq" id="WP_378236971.1">
    <property type="nucleotide sequence ID" value="NZ_JBHRWK010000005.1"/>
</dbReference>
<evidence type="ECO:0000313" key="6">
    <source>
        <dbReference type="Proteomes" id="UP001595645"/>
    </source>
</evidence>
<accession>A0ABV7NQG0</accession>
<evidence type="ECO:0000256" key="3">
    <source>
        <dbReference type="SAM" id="SignalP"/>
    </source>
</evidence>
<dbReference type="InterPro" id="IPR001314">
    <property type="entry name" value="Peptidase_S1A"/>
</dbReference>
<feature type="domain" description="Peptidase S1" evidence="4">
    <location>
        <begin position="51"/>
        <end position="260"/>
    </location>
</feature>
<keyword evidence="6" id="KW-1185">Reference proteome</keyword>
<name>A0ABV7NQG0_9PSEU</name>
<organism evidence="5 6">
    <name type="scientific">Amycolatopsis speibonae</name>
    <dbReference type="NCBI Taxonomy" id="1450224"/>
    <lineage>
        <taxon>Bacteria</taxon>
        <taxon>Bacillati</taxon>
        <taxon>Actinomycetota</taxon>
        <taxon>Actinomycetes</taxon>
        <taxon>Pseudonocardiales</taxon>
        <taxon>Pseudonocardiaceae</taxon>
        <taxon>Amycolatopsis</taxon>
    </lineage>
</organism>
<dbReference type="EMBL" id="JBHRWK010000005">
    <property type="protein sequence ID" value="MFC3448308.1"/>
    <property type="molecule type" value="Genomic_DNA"/>
</dbReference>
<dbReference type="SMART" id="SM00020">
    <property type="entry name" value="Tryp_SPc"/>
    <property type="match status" value="1"/>
</dbReference>
<evidence type="ECO:0000256" key="2">
    <source>
        <dbReference type="ARBA" id="ARBA00023157"/>
    </source>
</evidence>
<dbReference type="InterPro" id="IPR050430">
    <property type="entry name" value="Peptidase_S1"/>
</dbReference>
<dbReference type="PRINTS" id="PR00722">
    <property type="entry name" value="CHYMOTRYPSIN"/>
</dbReference>
<protein>
    <submittedName>
        <fullName evidence="5">S1 family peptidase</fullName>
    </submittedName>
</protein>
<feature type="signal peptide" evidence="3">
    <location>
        <begin position="1"/>
        <end position="33"/>
    </location>
</feature>
<dbReference type="PANTHER" id="PTHR24276">
    <property type="entry name" value="POLYSERASE-RELATED"/>
    <property type="match status" value="1"/>
</dbReference>
<dbReference type="PROSITE" id="PS50240">
    <property type="entry name" value="TRYPSIN_DOM"/>
    <property type="match status" value="1"/>
</dbReference>
<dbReference type="InterPro" id="IPR043504">
    <property type="entry name" value="Peptidase_S1_PA_chymotrypsin"/>
</dbReference>
<gene>
    <name evidence="5" type="ORF">ACFOSH_02595</name>
</gene>
<dbReference type="Pfam" id="PF00089">
    <property type="entry name" value="Trypsin"/>
    <property type="match status" value="1"/>
</dbReference>
<evidence type="ECO:0000259" key="4">
    <source>
        <dbReference type="PROSITE" id="PS50240"/>
    </source>
</evidence>
<comment type="similarity">
    <text evidence="1">Belongs to the peptidase S1 family.</text>
</comment>
<evidence type="ECO:0000256" key="1">
    <source>
        <dbReference type="ARBA" id="ARBA00007664"/>
    </source>
</evidence>
<sequence>MLDSPFCTGGRKIMWIRRMSMIAAALVAGSLFAGPAAVAESPAGPPIEPFIIGGKVVTTPYSFFASLQRNGRHFCGASLIAPQWLVTAKHCVQGSTGGGFSARIGAINTGSGGELITAASATLGANDIAVVKLSRAATATPIKIAASSPAVGTVNKLIGHGQTCGTPGCGGASPQLREVDTTTAADSRCTADFKRGKEICFQGAPGTSACYGDSGGPSILDGKLTGATSRSGNNSSNCLNGPGIYNSVPGYRTWIDQVTGGAVTAWEATS</sequence>
<dbReference type="Gene3D" id="2.40.10.10">
    <property type="entry name" value="Trypsin-like serine proteases"/>
    <property type="match status" value="2"/>
</dbReference>
<feature type="chain" id="PRO_5045258715" evidence="3">
    <location>
        <begin position="34"/>
        <end position="270"/>
    </location>
</feature>
<dbReference type="SUPFAM" id="SSF50494">
    <property type="entry name" value="Trypsin-like serine proteases"/>
    <property type="match status" value="1"/>
</dbReference>
<evidence type="ECO:0000313" key="5">
    <source>
        <dbReference type="EMBL" id="MFC3448308.1"/>
    </source>
</evidence>
<comment type="caution">
    <text evidence="5">The sequence shown here is derived from an EMBL/GenBank/DDBJ whole genome shotgun (WGS) entry which is preliminary data.</text>
</comment>
<dbReference type="Proteomes" id="UP001595645">
    <property type="component" value="Unassembled WGS sequence"/>
</dbReference>
<dbReference type="PANTHER" id="PTHR24276:SF98">
    <property type="entry name" value="FI18310P1-RELATED"/>
    <property type="match status" value="1"/>
</dbReference>
<proteinExistence type="inferred from homology"/>